<organism evidence="7 8">
    <name type="scientific">Lacrimispora celerecrescens</name>
    <dbReference type="NCBI Taxonomy" id="29354"/>
    <lineage>
        <taxon>Bacteria</taxon>
        <taxon>Bacillati</taxon>
        <taxon>Bacillota</taxon>
        <taxon>Clostridia</taxon>
        <taxon>Lachnospirales</taxon>
        <taxon>Lachnospiraceae</taxon>
        <taxon>Lacrimispora</taxon>
    </lineage>
</organism>
<feature type="transmembrane region" description="Helical" evidence="6">
    <location>
        <begin position="282"/>
        <end position="302"/>
    </location>
</feature>
<evidence type="ECO:0000313" key="8">
    <source>
        <dbReference type="Proteomes" id="UP000028525"/>
    </source>
</evidence>
<dbReference type="InterPro" id="IPR014227">
    <property type="entry name" value="YtvI-like"/>
</dbReference>
<evidence type="ECO:0000256" key="4">
    <source>
        <dbReference type="ARBA" id="ARBA00022989"/>
    </source>
</evidence>
<dbReference type="STRING" id="29354.IO98_05890"/>
<evidence type="ECO:0000256" key="6">
    <source>
        <dbReference type="SAM" id="Phobius"/>
    </source>
</evidence>
<dbReference type="Pfam" id="PF01594">
    <property type="entry name" value="AI-2E_transport"/>
    <property type="match status" value="1"/>
</dbReference>
<sequence length="375" mass="42340">MEKVRKYCRLILNIVIPILFIYLICVWGPRILNFFLPFVIGWIIAVIANPLVRFLEKRLKIVRKHSSVLIVVAVLALIITVLYFLISKLVSEAAGFARDIPKYYESAWIETQKLLLQVERLLQFLPQNIQDSVNQFFTHMGEYLNVMVQKIASPTVTVAGNVVKSIPGALVYTIVTIFSSYLFIVDRDRIMEILRRYIPEGGTKYYQYLKEDAKRLVSGYFLAQFKIMFVIAVVLAAGFLVLGINYALLLAVIIAILDFLPILGTGTILIPWALIRLVAGEYAFGVGLLIIYVLTLVLRQVIQPKIVGDTMGLDPLMTLLFLYLGFKISGIAGMILAVPIGMLFLNLYEFGAFDSFINSVKTLIHDIKAFRRGSD</sequence>
<accession>A0A084JPN0</accession>
<feature type="transmembrane region" description="Helical" evidence="6">
    <location>
        <begin position="67"/>
        <end position="86"/>
    </location>
</feature>
<dbReference type="GO" id="GO:0016020">
    <property type="term" value="C:membrane"/>
    <property type="evidence" value="ECO:0007669"/>
    <property type="project" value="UniProtKB-SubCell"/>
</dbReference>
<feature type="transmembrane region" description="Helical" evidence="6">
    <location>
        <begin position="166"/>
        <end position="185"/>
    </location>
</feature>
<keyword evidence="8" id="KW-1185">Reference proteome</keyword>
<reference evidence="7 8" key="1">
    <citation type="submission" date="2014-07" db="EMBL/GenBank/DDBJ databases">
        <title>Draft genome of Clostridium celerecrescens 152B isolated from sediments associated with methane hydrate from Krishna Godavari basin.</title>
        <authorList>
            <person name="Honkalas V.S."/>
            <person name="Dabir A.P."/>
            <person name="Arora P."/>
            <person name="Dhakephalkar P.K."/>
        </authorList>
    </citation>
    <scope>NUCLEOTIDE SEQUENCE [LARGE SCALE GENOMIC DNA]</scope>
    <source>
        <strain evidence="7 8">152B</strain>
    </source>
</reference>
<keyword evidence="3 6" id="KW-0812">Transmembrane</keyword>
<comment type="caution">
    <text evidence="7">The sequence shown here is derived from an EMBL/GenBank/DDBJ whole genome shotgun (WGS) entry which is preliminary data.</text>
</comment>
<evidence type="ECO:0000256" key="3">
    <source>
        <dbReference type="ARBA" id="ARBA00022692"/>
    </source>
</evidence>
<dbReference type="PANTHER" id="PTHR21716">
    <property type="entry name" value="TRANSMEMBRANE PROTEIN"/>
    <property type="match status" value="1"/>
</dbReference>
<evidence type="ECO:0000256" key="5">
    <source>
        <dbReference type="ARBA" id="ARBA00023136"/>
    </source>
</evidence>
<dbReference type="RefSeq" id="WP_038278927.1">
    <property type="nucleotide sequence ID" value="NZ_JPME01000008.1"/>
</dbReference>
<keyword evidence="4 6" id="KW-1133">Transmembrane helix</keyword>
<evidence type="ECO:0000313" key="7">
    <source>
        <dbReference type="EMBL" id="KEZ90914.1"/>
    </source>
</evidence>
<comment type="similarity">
    <text evidence="2">Belongs to the autoinducer-2 exporter (AI-2E) (TC 2.A.86) family.</text>
</comment>
<feature type="transmembrane region" description="Helical" evidence="6">
    <location>
        <begin position="220"/>
        <end position="242"/>
    </location>
</feature>
<dbReference type="PANTHER" id="PTHR21716:SF68">
    <property type="entry name" value="TRANSPORT PROTEIN YTVI-RELATED"/>
    <property type="match status" value="1"/>
</dbReference>
<dbReference type="OrthoDB" id="9774361at2"/>
<feature type="transmembrane region" description="Helical" evidence="6">
    <location>
        <begin position="35"/>
        <end position="55"/>
    </location>
</feature>
<feature type="transmembrane region" description="Helical" evidence="6">
    <location>
        <begin position="248"/>
        <end position="275"/>
    </location>
</feature>
<dbReference type="Proteomes" id="UP000028525">
    <property type="component" value="Unassembled WGS sequence"/>
</dbReference>
<evidence type="ECO:0000256" key="1">
    <source>
        <dbReference type="ARBA" id="ARBA00004141"/>
    </source>
</evidence>
<dbReference type="InterPro" id="IPR002549">
    <property type="entry name" value="AI-2E-like"/>
</dbReference>
<dbReference type="NCBIfam" id="TIGR02872">
    <property type="entry name" value="spore_ytvI"/>
    <property type="match status" value="1"/>
</dbReference>
<name>A0A084JPN0_9FIRM</name>
<proteinExistence type="inferred from homology"/>
<gene>
    <name evidence="7" type="ORF">IO98_05890</name>
</gene>
<comment type="subcellular location">
    <subcellularLocation>
        <location evidence="1">Membrane</location>
        <topology evidence="1">Multi-pass membrane protein</topology>
    </subcellularLocation>
</comment>
<protein>
    <submittedName>
        <fullName evidence="7">Membrane protein</fullName>
    </submittedName>
</protein>
<dbReference type="GO" id="GO:0055085">
    <property type="term" value="P:transmembrane transport"/>
    <property type="evidence" value="ECO:0007669"/>
    <property type="project" value="TreeGrafter"/>
</dbReference>
<dbReference type="EMBL" id="JPME01000008">
    <property type="protein sequence ID" value="KEZ90914.1"/>
    <property type="molecule type" value="Genomic_DNA"/>
</dbReference>
<keyword evidence="5 6" id="KW-0472">Membrane</keyword>
<feature type="transmembrane region" description="Helical" evidence="6">
    <location>
        <begin position="7"/>
        <end position="29"/>
    </location>
</feature>
<feature type="transmembrane region" description="Helical" evidence="6">
    <location>
        <begin position="322"/>
        <end position="345"/>
    </location>
</feature>
<evidence type="ECO:0000256" key="2">
    <source>
        <dbReference type="ARBA" id="ARBA00009773"/>
    </source>
</evidence>
<dbReference type="AlphaFoldDB" id="A0A084JPN0"/>